<evidence type="ECO:0000313" key="2">
    <source>
        <dbReference type="Proteomes" id="UP000318582"/>
    </source>
</evidence>
<sequence>MTYKPRAIYSQKKKKRDPRIPLDLQDPPLCTTVISPRLSGKSALICGLIEDVYAKVFDRVILMSDTILYDRSIKELAKQTRHKNIYFTDEVSNASIKEILEEQKKLAEDGKTLLFFIDDSGDNARSKELNKELSKLYTKGRHFLCSTIVCIQSVSGQLTRKMKANTTEFIIFKNNSKDMEALAKLLTSAYKTKKEVLAYLTERTREPYAFCYINLAADDAKGMYRYCDKDGFHDYFP</sequence>
<dbReference type="AlphaFoldDB" id="A0A507DQW9"/>
<protein>
    <submittedName>
        <fullName evidence="1">Uncharacterized protein</fullName>
    </submittedName>
</protein>
<comment type="caution">
    <text evidence="1">The sequence shown here is derived from an EMBL/GenBank/DDBJ whole genome shotgun (WGS) entry which is preliminary data.</text>
</comment>
<name>A0A507DQW9_9FUNG</name>
<dbReference type="InterPro" id="IPR006758">
    <property type="entry name" value="A32L"/>
</dbReference>
<dbReference type="Pfam" id="PF04665">
    <property type="entry name" value="Pox_A32"/>
    <property type="match status" value="1"/>
</dbReference>
<keyword evidence="2" id="KW-1185">Reference proteome</keyword>
<reference evidence="1 2" key="1">
    <citation type="journal article" date="2019" name="Sci. Rep.">
        <title>Comparative genomics of chytrid fungi reveal insights into the obligate biotrophic and pathogenic lifestyle of Synchytrium endobioticum.</title>
        <authorList>
            <person name="van de Vossenberg B.T.L.H."/>
            <person name="Warris S."/>
            <person name="Nguyen H.D.T."/>
            <person name="van Gent-Pelzer M.P.E."/>
            <person name="Joly D.L."/>
            <person name="van de Geest H.C."/>
            <person name="Bonants P.J.M."/>
            <person name="Smith D.S."/>
            <person name="Levesque C.A."/>
            <person name="van der Lee T.A.J."/>
        </authorList>
    </citation>
    <scope>NUCLEOTIDE SEQUENCE [LARGE SCALE GENOMIC DNA]</scope>
    <source>
        <strain evidence="1 2">CBS 809.83</strain>
    </source>
</reference>
<dbReference type="Gene3D" id="3.40.50.300">
    <property type="entry name" value="P-loop containing nucleotide triphosphate hydrolases"/>
    <property type="match status" value="1"/>
</dbReference>
<dbReference type="InterPro" id="IPR027417">
    <property type="entry name" value="P-loop_NTPase"/>
</dbReference>
<organism evidence="1 2">
    <name type="scientific">Powellomyces hirtus</name>
    <dbReference type="NCBI Taxonomy" id="109895"/>
    <lineage>
        <taxon>Eukaryota</taxon>
        <taxon>Fungi</taxon>
        <taxon>Fungi incertae sedis</taxon>
        <taxon>Chytridiomycota</taxon>
        <taxon>Chytridiomycota incertae sedis</taxon>
        <taxon>Chytridiomycetes</taxon>
        <taxon>Spizellomycetales</taxon>
        <taxon>Powellomycetaceae</taxon>
        <taxon>Powellomyces</taxon>
    </lineage>
</organism>
<dbReference type="EMBL" id="QEAQ01000232">
    <property type="protein sequence ID" value="TPX53318.1"/>
    <property type="molecule type" value="Genomic_DNA"/>
</dbReference>
<proteinExistence type="predicted"/>
<dbReference type="Proteomes" id="UP000318582">
    <property type="component" value="Unassembled WGS sequence"/>
</dbReference>
<gene>
    <name evidence="1" type="ORF">PhCBS80983_g06318</name>
</gene>
<accession>A0A507DQW9</accession>
<evidence type="ECO:0000313" key="1">
    <source>
        <dbReference type="EMBL" id="TPX53318.1"/>
    </source>
</evidence>